<dbReference type="OrthoDB" id="154414at2"/>
<dbReference type="SUPFAM" id="SSF51735">
    <property type="entry name" value="NAD(P)-binding Rossmann-fold domains"/>
    <property type="match status" value="1"/>
</dbReference>
<evidence type="ECO:0000313" key="4">
    <source>
        <dbReference type="Proteomes" id="UP000190037"/>
    </source>
</evidence>
<comment type="caution">
    <text evidence="3">The sequence shown here is derived from an EMBL/GenBank/DDBJ whole genome shotgun (WGS) entry which is preliminary data.</text>
</comment>
<reference evidence="3 4" key="1">
    <citation type="submission" date="2017-03" db="EMBL/GenBank/DDBJ databases">
        <title>Draft genome sequence of Streptomyces scabrisporus NF3, endophyte isolated from Amphipterygium adstringens.</title>
        <authorList>
            <person name="Vazquez M."/>
            <person name="Ceapa C.D."/>
            <person name="Rodriguez Luna D."/>
            <person name="Sanchez Esquivel S."/>
        </authorList>
    </citation>
    <scope>NUCLEOTIDE SEQUENCE [LARGE SCALE GENOMIC DNA]</scope>
    <source>
        <strain evidence="3 4">NF3</strain>
    </source>
</reference>
<accession>A0A1T3NPY4</accession>
<name>A0A1T3NPY4_9ACTN</name>
<evidence type="ECO:0000256" key="2">
    <source>
        <dbReference type="ARBA" id="ARBA00023002"/>
    </source>
</evidence>
<dbReference type="InterPro" id="IPR036291">
    <property type="entry name" value="NAD(P)-bd_dom_sf"/>
</dbReference>
<dbReference type="Gene3D" id="3.40.50.720">
    <property type="entry name" value="NAD(P)-binding Rossmann-like Domain"/>
    <property type="match status" value="1"/>
</dbReference>
<dbReference type="RefSeq" id="WP_078979969.1">
    <property type="nucleotide sequence ID" value="NZ_MWQN01000002.1"/>
</dbReference>
<gene>
    <name evidence="3" type="ORF">B4N89_31975</name>
</gene>
<evidence type="ECO:0000256" key="1">
    <source>
        <dbReference type="ARBA" id="ARBA00006484"/>
    </source>
</evidence>
<dbReference type="PANTHER" id="PTHR43639:SF1">
    <property type="entry name" value="SHORT-CHAIN DEHYDROGENASE_REDUCTASE FAMILY PROTEIN"/>
    <property type="match status" value="1"/>
</dbReference>
<dbReference type="Pfam" id="PF13561">
    <property type="entry name" value="adh_short_C2"/>
    <property type="match status" value="1"/>
</dbReference>
<sequence length="246" mass="25015">MNEIQGRIALVTGGSRGIGAASVRALAAHGADVAFTYRSDVDAAAGVVEQVKALGRRALAIRADAVDTDAVVAAVDETVATFGRLDILLNNAAVFRLGPIEELGAAELNETLTANVSAPYLASRAAAGHMVDGGRIITIGSNVAGRTTFPGFTLYTLSKSAVVGMTKGLARELGPRGITVNVIQPGPTDTDLNPADGPNAEGVRGLTALGRFASPDEIARTVVYLAGPGGDYITGTAVEVDGGFNI</sequence>
<evidence type="ECO:0000313" key="3">
    <source>
        <dbReference type="EMBL" id="OPC78770.1"/>
    </source>
</evidence>
<dbReference type="InterPro" id="IPR002347">
    <property type="entry name" value="SDR_fam"/>
</dbReference>
<dbReference type="EMBL" id="MWQN01000002">
    <property type="protein sequence ID" value="OPC78770.1"/>
    <property type="molecule type" value="Genomic_DNA"/>
</dbReference>
<organism evidence="3 4">
    <name type="scientific">Embleya scabrispora</name>
    <dbReference type="NCBI Taxonomy" id="159449"/>
    <lineage>
        <taxon>Bacteria</taxon>
        <taxon>Bacillati</taxon>
        <taxon>Actinomycetota</taxon>
        <taxon>Actinomycetes</taxon>
        <taxon>Kitasatosporales</taxon>
        <taxon>Streptomycetaceae</taxon>
        <taxon>Embleya</taxon>
    </lineage>
</organism>
<dbReference type="AlphaFoldDB" id="A0A1T3NPY4"/>
<dbReference type="PANTHER" id="PTHR43639">
    <property type="entry name" value="OXIDOREDUCTASE, SHORT-CHAIN DEHYDROGENASE/REDUCTASE FAMILY (AFU_ORTHOLOGUE AFUA_5G02870)"/>
    <property type="match status" value="1"/>
</dbReference>
<dbReference type="Proteomes" id="UP000190037">
    <property type="component" value="Unassembled WGS sequence"/>
</dbReference>
<dbReference type="PRINTS" id="PR00080">
    <property type="entry name" value="SDRFAMILY"/>
</dbReference>
<dbReference type="STRING" id="159449.B4N89_31975"/>
<comment type="similarity">
    <text evidence="1">Belongs to the short-chain dehydrogenases/reductases (SDR) family.</text>
</comment>
<protein>
    <submittedName>
        <fullName evidence="3">Oxidoreductase</fullName>
    </submittedName>
</protein>
<dbReference type="FunFam" id="3.40.50.720:FF:000084">
    <property type="entry name" value="Short-chain dehydrogenase reductase"/>
    <property type="match status" value="1"/>
</dbReference>
<dbReference type="PRINTS" id="PR00081">
    <property type="entry name" value="GDHRDH"/>
</dbReference>
<dbReference type="GO" id="GO:0016491">
    <property type="term" value="F:oxidoreductase activity"/>
    <property type="evidence" value="ECO:0007669"/>
    <property type="project" value="UniProtKB-KW"/>
</dbReference>
<keyword evidence="2" id="KW-0560">Oxidoreductase</keyword>
<dbReference type="CDD" id="cd05233">
    <property type="entry name" value="SDR_c"/>
    <property type="match status" value="1"/>
</dbReference>
<proteinExistence type="inferred from homology"/>
<keyword evidence="4" id="KW-1185">Reference proteome</keyword>